<feature type="region of interest" description="Disordered" evidence="11">
    <location>
        <begin position="306"/>
        <end position="395"/>
    </location>
</feature>
<evidence type="ECO:0000259" key="12">
    <source>
        <dbReference type="PROSITE" id="PS50206"/>
    </source>
</evidence>
<evidence type="ECO:0000313" key="14">
    <source>
        <dbReference type="RefSeq" id="XP_019633637.1"/>
    </source>
</evidence>
<evidence type="ECO:0000256" key="8">
    <source>
        <dbReference type="ARBA" id="ARBA00023212"/>
    </source>
</evidence>
<dbReference type="GO" id="GO:0060271">
    <property type="term" value="P:cilium assembly"/>
    <property type="evidence" value="ECO:0007669"/>
    <property type="project" value="TreeGrafter"/>
</dbReference>
<evidence type="ECO:0000256" key="7">
    <source>
        <dbReference type="ARBA" id="ARBA00023069"/>
    </source>
</evidence>
<evidence type="ECO:0000256" key="4">
    <source>
        <dbReference type="ARBA" id="ARBA00022490"/>
    </source>
</evidence>
<dbReference type="InterPro" id="IPR036873">
    <property type="entry name" value="Rhodanese-like_dom_sf"/>
</dbReference>
<keyword evidence="4" id="KW-0963">Cytoplasm</keyword>
<organism evidence="13 14">
    <name type="scientific">Branchiostoma belcheri</name>
    <name type="common">Amphioxus</name>
    <dbReference type="NCBI Taxonomy" id="7741"/>
    <lineage>
        <taxon>Eukaryota</taxon>
        <taxon>Metazoa</taxon>
        <taxon>Chordata</taxon>
        <taxon>Cephalochordata</taxon>
        <taxon>Leptocardii</taxon>
        <taxon>Amphioxiformes</taxon>
        <taxon>Branchiostomatidae</taxon>
        <taxon>Branchiostoma</taxon>
    </lineage>
</organism>
<comment type="similarity">
    <text evidence="10">Belongs to the CEP41 family.</text>
</comment>
<dbReference type="KEGG" id="bbel:109477048"/>
<keyword evidence="5" id="KW-0970">Cilium biogenesis/degradation</keyword>
<evidence type="ECO:0000313" key="13">
    <source>
        <dbReference type="Proteomes" id="UP000515135"/>
    </source>
</evidence>
<dbReference type="AlphaFoldDB" id="A0A6P4ZRS7"/>
<dbReference type="PANTHER" id="PTHR44390">
    <property type="entry name" value="CENTROSOMAL PROTEIN OF 41 KDA"/>
    <property type="match status" value="1"/>
</dbReference>
<accession>A0A6P4ZRS7</accession>
<feature type="compositionally biased region" description="Polar residues" evidence="11">
    <location>
        <begin position="345"/>
        <end position="387"/>
    </location>
</feature>
<dbReference type="CDD" id="cd00158">
    <property type="entry name" value="RHOD"/>
    <property type="match status" value="1"/>
</dbReference>
<dbReference type="Pfam" id="PF00581">
    <property type="entry name" value="Rhodanese"/>
    <property type="match status" value="1"/>
</dbReference>
<dbReference type="Gene3D" id="3.40.250.10">
    <property type="entry name" value="Rhodanese-like domain"/>
    <property type="match status" value="1"/>
</dbReference>
<sequence>MMCTLPLATPDALSRHLCISTVRQSPAFRVSFLPSSSYEGCPMTTYWVNRRKEEAQRLLNVVLSEHPSHYEPHYKYRRDEIFKRMKPTTFAQLILQVAAISNMEEEAEEDAREVDIQSQRTQSTDLELANLRGDADTSRVSPVPSLALTEGDYGLNDVESPRSTLQSVIRGMGELDMNAMDKAVHNPPPKPQVAKIDQPYKNTPCLVLDIRDGDSYNQCHIIGAYNYPSAMLSRSMNSFSKELLEYKNAVGKIIIIYDEDERLAPHAATTLVERGVDNLFMLSGGMKVLAQKFLEGFFTGSLPVSCQPAQPEGKTPRTKNTPRTVPTDNTPAGRKMRFTPDDIQKIQNQLDESLIPSDTGSRLSRMSTNTSRNSKAGMTSRTNNTTVGGKPWKPT</sequence>
<evidence type="ECO:0000256" key="9">
    <source>
        <dbReference type="ARBA" id="ARBA00023273"/>
    </source>
</evidence>
<feature type="compositionally biased region" description="Polar residues" evidence="11">
    <location>
        <begin position="318"/>
        <end position="330"/>
    </location>
</feature>
<keyword evidence="7" id="KW-0969">Cilium</keyword>
<dbReference type="RefSeq" id="XP_019633637.1">
    <property type="nucleotide sequence ID" value="XM_019778078.1"/>
</dbReference>
<evidence type="ECO:0000256" key="2">
    <source>
        <dbReference type="ARBA" id="ARBA00004300"/>
    </source>
</evidence>
<dbReference type="SMART" id="SM00450">
    <property type="entry name" value="RHOD"/>
    <property type="match status" value="1"/>
</dbReference>
<reference evidence="14" key="1">
    <citation type="submission" date="2025-08" db="UniProtKB">
        <authorList>
            <consortium name="RefSeq"/>
        </authorList>
    </citation>
    <scope>IDENTIFICATION</scope>
    <source>
        <tissue evidence="14">Gonad</tissue>
    </source>
</reference>
<protein>
    <submittedName>
        <fullName evidence="14">Centrosomal protein of 41 kDa-like isoform X1</fullName>
    </submittedName>
</protein>
<dbReference type="InterPro" id="IPR051889">
    <property type="entry name" value="CEP41"/>
</dbReference>
<evidence type="ECO:0000256" key="1">
    <source>
        <dbReference type="ARBA" id="ARBA00004120"/>
    </source>
</evidence>
<evidence type="ECO:0000256" key="10">
    <source>
        <dbReference type="ARBA" id="ARBA00038465"/>
    </source>
</evidence>
<name>A0A6P4ZRS7_BRABE</name>
<dbReference type="GO" id="GO:0015031">
    <property type="term" value="P:protein transport"/>
    <property type="evidence" value="ECO:0007669"/>
    <property type="project" value="UniProtKB-KW"/>
</dbReference>
<keyword evidence="9" id="KW-0966">Cell projection</keyword>
<keyword evidence="6" id="KW-0653">Protein transport</keyword>
<dbReference type="Proteomes" id="UP000515135">
    <property type="component" value="Unplaced"/>
</dbReference>
<dbReference type="GO" id="GO:0036064">
    <property type="term" value="C:ciliary basal body"/>
    <property type="evidence" value="ECO:0007669"/>
    <property type="project" value="TreeGrafter"/>
</dbReference>
<keyword evidence="13" id="KW-1185">Reference proteome</keyword>
<dbReference type="GO" id="GO:0005813">
    <property type="term" value="C:centrosome"/>
    <property type="evidence" value="ECO:0007669"/>
    <property type="project" value="UniProtKB-SubCell"/>
</dbReference>
<keyword evidence="3" id="KW-0813">Transport</keyword>
<proteinExistence type="inferred from homology"/>
<evidence type="ECO:0000256" key="6">
    <source>
        <dbReference type="ARBA" id="ARBA00022927"/>
    </source>
</evidence>
<evidence type="ECO:0000256" key="11">
    <source>
        <dbReference type="SAM" id="MobiDB-lite"/>
    </source>
</evidence>
<feature type="domain" description="Rhodanese" evidence="12">
    <location>
        <begin position="201"/>
        <end position="298"/>
    </location>
</feature>
<dbReference type="SUPFAM" id="SSF52821">
    <property type="entry name" value="Rhodanese/Cell cycle control phosphatase"/>
    <property type="match status" value="1"/>
</dbReference>
<dbReference type="InterPro" id="IPR001763">
    <property type="entry name" value="Rhodanese-like_dom"/>
</dbReference>
<evidence type="ECO:0000256" key="3">
    <source>
        <dbReference type="ARBA" id="ARBA00022448"/>
    </source>
</evidence>
<dbReference type="PANTHER" id="PTHR44390:SF1">
    <property type="entry name" value="CENTROSOMAL PROTEIN OF 41 KDA"/>
    <property type="match status" value="1"/>
</dbReference>
<evidence type="ECO:0000256" key="5">
    <source>
        <dbReference type="ARBA" id="ARBA00022794"/>
    </source>
</evidence>
<dbReference type="GeneID" id="109477048"/>
<dbReference type="PROSITE" id="PS50206">
    <property type="entry name" value="RHODANESE_3"/>
    <property type="match status" value="1"/>
</dbReference>
<keyword evidence="8" id="KW-0206">Cytoskeleton</keyword>
<comment type="subcellular location">
    <subcellularLocation>
        <location evidence="1">Cytoplasm</location>
        <location evidence="1">Cytoskeleton</location>
        <location evidence="1">Cilium basal body</location>
    </subcellularLocation>
    <subcellularLocation>
        <location evidence="2">Cytoplasm</location>
        <location evidence="2">Cytoskeleton</location>
        <location evidence="2">Microtubule organizing center</location>
        <location evidence="2">Centrosome</location>
    </subcellularLocation>
</comment>
<dbReference type="OrthoDB" id="70250at2759"/>
<gene>
    <name evidence="14" type="primary">LOC109477048</name>
</gene>